<feature type="compositionally biased region" description="Low complexity" evidence="1">
    <location>
        <begin position="548"/>
        <end position="557"/>
    </location>
</feature>
<name>A0A8J5R485_9HYME</name>
<feature type="compositionally biased region" description="Low complexity" evidence="1">
    <location>
        <begin position="1263"/>
        <end position="1286"/>
    </location>
</feature>
<feature type="region of interest" description="Disordered" evidence="1">
    <location>
        <begin position="548"/>
        <end position="599"/>
    </location>
</feature>
<organism evidence="2 3">
    <name type="scientific">Cotesia typhae</name>
    <dbReference type="NCBI Taxonomy" id="2053667"/>
    <lineage>
        <taxon>Eukaryota</taxon>
        <taxon>Metazoa</taxon>
        <taxon>Ecdysozoa</taxon>
        <taxon>Arthropoda</taxon>
        <taxon>Hexapoda</taxon>
        <taxon>Insecta</taxon>
        <taxon>Pterygota</taxon>
        <taxon>Neoptera</taxon>
        <taxon>Endopterygota</taxon>
        <taxon>Hymenoptera</taxon>
        <taxon>Apocrita</taxon>
        <taxon>Ichneumonoidea</taxon>
        <taxon>Braconidae</taxon>
        <taxon>Microgastrinae</taxon>
        <taxon>Cotesia</taxon>
    </lineage>
</organism>
<feature type="compositionally biased region" description="Gly residues" evidence="1">
    <location>
        <begin position="1226"/>
        <end position="1246"/>
    </location>
</feature>
<feature type="compositionally biased region" description="Gly residues" evidence="1">
    <location>
        <begin position="1147"/>
        <end position="1177"/>
    </location>
</feature>
<protein>
    <submittedName>
        <fullName evidence="2">Uncharacterized protein</fullName>
    </submittedName>
</protein>
<feature type="compositionally biased region" description="Low complexity" evidence="1">
    <location>
        <begin position="181"/>
        <end position="204"/>
    </location>
</feature>
<feature type="compositionally biased region" description="Low complexity" evidence="1">
    <location>
        <begin position="346"/>
        <end position="357"/>
    </location>
</feature>
<feature type="region of interest" description="Disordered" evidence="1">
    <location>
        <begin position="130"/>
        <end position="204"/>
    </location>
</feature>
<evidence type="ECO:0000313" key="3">
    <source>
        <dbReference type="Proteomes" id="UP000729913"/>
    </source>
</evidence>
<feature type="compositionally biased region" description="Low complexity" evidence="1">
    <location>
        <begin position="1204"/>
        <end position="1225"/>
    </location>
</feature>
<feature type="compositionally biased region" description="Low complexity" evidence="1">
    <location>
        <begin position="1247"/>
        <end position="1256"/>
    </location>
</feature>
<reference evidence="2" key="1">
    <citation type="submission" date="2020-03" db="EMBL/GenBank/DDBJ databases">
        <authorList>
            <person name="Chebbi M.A."/>
            <person name="Drezen J.M."/>
        </authorList>
    </citation>
    <scope>NUCLEOTIDE SEQUENCE</scope>
    <source>
        <tissue evidence="2">Whole body</tissue>
    </source>
</reference>
<feature type="compositionally biased region" description="Low complexity" evidence="1">
    <location>
        <begin position="1314"/>
        <end position="1339"/>
    </location>
</feature>
<feature type="region of interest" description="Disordered" evidence="1">
    <location>
        <begin position="1147"/>
        <end position="1364"/>
    </location>
</feature>
<dbReference type="EMBL" id="JAAOIC020000044">
    <property type="protein sequence ID" value="KAG8038138.1"/>
    <property type="molecule type" value="Genomic_DNA"/>
</dbReference>
<feature type="compositionally biased region" description="Basic and acidic residues" evidence="1">
    <location>
        <begin position="397"/>
        <end position="415"/>
    </location>
</feature>
<feature type="compositionally biased region" description="Gly residues" evidence="1">
    <location>
        <begin position="1352"/>
        <end position="1364"/>
    </location>
</feature>
<dbReference type="Proteomes" id="UP000729913">
    <property type="component" value="Unassembled WGS sequence"/>
</dbReference>
<gene>
    <name evidence="2" type="ORF">G9C98_006463</name>
</gene>
<reference evidence="2" key="2">
    <citation type="submission" date="2021-04" db="EMBL/GenBank/DDBJ databases">
        <title>Genome-wide patterns of bracovirus chromosomal integration into multiple host tissues during parasitism.</title>
        <authorList>
            <person name="Chebbi M.A.C."/>
        </authorList>
    </citation>
    <scope>NUCLEOTIDE SEQUENCE</scope>
    <source>
        <tissue evidence="2">Whole body</tissue>
    </source>
</reference>
<feature type="compositionally biased region" description="Basic and acidic residues" evidence="1">
    <location>
        <begin position="1054"/>
        <end position="1063"/>
    </location>
</feature>
<accession>A0A8J5R485</accession>
<feature type="compositionally biased region" description="Gly residues" evidence="1">
    <location>
        <begin position="1078"/>
        <end position="1090"/>
    </location>
</feature>
<feature type="region of interest" description="Disordered" evidence="1">
    <location>
        <begin position="1054"/>
        <end position="1090"/>
    </location>
</feature>
<keyword evidence="3" id="KW-1185">Reference proteome</keyword>
<feature type="compositionally biased region" description="Gly residues" evidence="1">
    <location>
        <begin position="1287"/>
        <end position="1313"/>
    </location>
</feature>
<sequence>NNVQRSPRALLLKPVIKEVEDDGPFDFLANWISRMINPPKKPKLPMLGPIHVPGINDEVYLDNPMPSRAPSRVVIRMMPDSLKTQSFPGMSLQSNSFPPFFPISSTRIPMMSTNFHPMLSTASSWRYPQFPPQNRPEEFFGNNFNGPQNYYKDFSPQPYQKPHFSPNPTPNEPFRPLVPQSSSSSSSSYSSFNNNNNNINYKNHNSISGNNFNYGSNYRPPYSTQDNSQYNYNSNGQFANGNISSGNSYKLNNNEDEFTEEIKETLETVDFSKVSSTKRPKITTIKSSASLSSSVSVSENEIYRADRMIPTNPSYKDTRYWRPLKTTAANTLKSSASVRATTYRPTLSPITTTPSSTNRYSARDIQEIPPPNLKDWSDVSSVQENSSEVIYFNNNENNRDDNDSESDKEWIVTEKSSDSRMDNLKINEKDEDGITTKDGITLGRGETQEHNQKFNARVLRKHRIFPSSDNNSRDMGREWKVPTTMITTTTTTTTEERFTKRFNNTGGNIDSVMELTASNNWRDDIKKNKRKLDKLKNSNRRVRIVESVQSSVSMTSSKDTWSTSYEESYNNHQDQGEPPYYDDYREPEDYSASLEEPPPVTKFETGVTGYSYPPQYHQDTYSNDFNGNGDDYDNNSVENSSYERVEYNQGHHHAGKLQSGHLYTDDEKKMVLIVPRQVRRETAMMAPWRQFNRHPELLDNEISASIIRGSNHNPPNHLQPPYHFLNGNPRFRFNKNHALLSSHGNKPHPSGPGGALGIDDDFSNNGPVNHVLLPHGKGITHALSFGKGYVPHDALTGNTFNGVSSQDNHPSQSVSQLPAIANQNNNNHNQNNQNNFDLTAERRLEEIKSLIFKAKQLGLLGGNDDYNNNDKSVITRDVESFSSQNNYNNYNDKKGIIIRDTILYDDYNKKITELAKNWPAHVFNNNNKNMGIINVAEMAAQNGFNLPTQFLRHVNLNNAGIGNNNLMKQNSGYAVNEHVQDIPQDYNRYKPIAKIRPNPTAVATAAAIVATGAQVVPQVPQYSQQNSHFHPVSISFKTVTATFGNEHVHIRIHLKEKESHDSHGPPGGGGGDHIEMSGPGGGWSGGGGGGHGGGDGGYGGGGFGGGGGGGHGGGHGDFGGSGGDSFGGYGDSGGDFGGHGGGGFGGAGSHGSGGDFGGHGGGGRSGGFGGSGHGGDSYGPPSASYGPPSSSYGAPSSGHGGGAPSSSYGAPPSSSYGPPSSSYGAPSGGGGGGGGGGWSSSGGGGAPSSSYGAPSSGHGGGAPSSSYGAPPSSSYGAPPSSSYGAPSSGGGGGRGLSGWSASGGGGFSSGHGGSPSSSYGAPPSSSYGAPPSQSYGPPSTSYGVPSSVFGSSGHGGSSSGFGGHGSSGGYSGGGGGGGGHGGFSSGFGGGSSSYSGGHGGSSFSSGFSGSDSYSSGGSGSSFSGYHKNVHIKIHVPKHIHTHHHTLLKKIYVPVKKEHHEEHHEEPHIHQVHEEGKKFFDDAW</sequence>
<dbReference type="OrthoDB" id="7691117at2759"/>
<feature type="region of interest" description="Disordered" evidence="1">
    <location>
        <begin position="346"/>
        <end position="375"/>
    </location>
</feature>
<feature type="compositionally biased region" description="Polar residues" evidence="1">
    <location>
        <begin position="558"/>
        <end position="573"/>
    </location>
</feature>
<proteinExistence type="predicted"/>
<comment type="caution">
    <text evidence="2">The sequence shown here is derived from an EMBL/GenBank/DDBJ whole genome shotgun (WGS) entry which is preliminary data.</text>
</comment>
<feature type="region of interest" description="Disordered" evidence="1">
    <location>
        <begin position="393"/>
        <end position="415"/>
    </location>
</feature>
<evidence type="ECO:0000313" key="2">
    <source>
        <dbReference type="EMBL" id="KAG8038138.1"/>
    </source>
</evidence>
<feature type="non-terminal residue" evidence="2">
    <location>
        <position position="1"/>
    </location>
</feature>
<feature type="compositionally biased region" description="Low complexity" evidence="1">
    <location>
        <begin position="1178"/>
        <end position="1197"/>
    </location>
</feature>
<evidence type="ECO:0000256" key="1">
    <source>
        <dbReference type="SAM" id="MobiDB-lite"/>
    </source>
</evidence>